<evidence type="ECO:0000313" key="2">
    <source>
        <dbReference type="Proteomes" id="UP000285326"/>
    </source>
</evidence>
<gene>
    <name evidence="1" type="ORF">GcM1_235108</name>
</gene>
<evidence type="ECO:0000313" key="1">
    <source>
        <dbReference type="EMBL" id="RKF75260.1"/>
    </source>
</evidence>
<proteinExistence type="predicted"/>
<dbReference type="EMBL" id="MCBS01023515">
    <property type="protein sequence ID" value="RKF75260.1"/>
    <property type="molecule type" value="Genomic_DNA"/>
</dbReference>
<reference evidence="1 2" key="1">
    <citation type="journal article" date="2018" name="BMC Genomics">
        <title>Comparative genome analyses reveal sequence features reflecting distinct modes of host-adaptation between dicot and monocot powdery mildew.</title>
        <authorList>
            <person name="Wu Y."/>
            <person name="Ma X."/>
            <person name="Pan Z."/>
            <person name="Kale S.D."/>
            <person name="Song Y."/>
            <person name="King H."/>
            <person name="Zhang Q."/>
            <person name="Presley C."/>
            <person name="Deng X."/>
            <person name="Wei C.I."/>
            <person name="Xiao S."/>
        </authorList>
    </citation>
    <scope>NUCLEOTIDE SEQUENCE [LARGE SCALE GENOMIC DNA]</scope>
    <source>
        <strain evidence="1">UMSG1</strain>
    </source>
</reference>
<dbReference type="Proteomes" id="UP000285326">
    <property type="component" value="Unassembled WGS sequence"/>
</dbReference>
<name>A0A420IL31_9PEZI</name>
<organism evidence="1 2">
    <name type="scientific">Golovinomyces cichoracearum</name>
    <dbReference type="NCBI Taxonomy" id="62708"/>
    <lineage>
        <taxon>Eukaryota</taxon>
        <taxon>Fungi</taxon>
        <taxon>Dikarya</taxon>
        <taxon>Ascomycota</taxon>
        <taxon>Pezizomycotina</taxon>
        <taxon>Leotiomycetes</taxon>
        <taxon>Erysiphales</taxon>
        <taxon>Erysiphaceae</taxon>
        <taxon>Golovinomyces</taxon>
    </lineage>
</organism>
<sequence length="408" mass="45448">MVIFLNLEEPADHSEQHLHHWPTTSNSDVNDLIKNIEAKENILSMDVNDQRKNINREKAILMALGCYPIVKEIASHLDLNSLDALSSSCRQARVNLLQFRFQLIRSTLHCENQHVKFGHELLTKIGVSNCARDLVGPCQKCNRVNCAMKPTASNSLRYRHRRICSTCSNLDLMTLISPALKISSSENDNALESHGLKSDKINKDIKPSLCKCSSVQLWLCKACAQSIRNADMEYQSIWRWSVRFLPSLGGLGIGLGEADRGVSCGRGENCARAREVKLEIDCDAEDAREINDNNSRLSFGPILCNPNGQSHGQMRPGYHRHEIEGIGGVLKKKLVKMVKVGACVSSSSGSSEDTWSDGRNVSDKEMENILEGEIQGTSRSWCSWCQKIIPSHDDNNIIYSEPISLGTD</sequence>
<comment type="caution">
    <text evidence="1">The sequence shown here is derived from an EMBL/GenBank/DDBJ whole genome shotgun (WGS) entry which is preliminary data.</text>
</comment>
<dbReference type="AlphaFoldDB" id="A0A420IL31"/>
<protein>
    <submittedName>
        <fullName evidence="1">Uncharacterized protein</fullName>
    </submittedName>
</protein>
<accession>A0A420IL31</accession>